<keyword evidence="2" id="KW-1185">Reference proteome</keyword>
<dbReference type="AlphaFoldDB" id="A0A453GPE6"/>
<reference evidence="2" key="1">
    <citation type="journal article" date="2014" name="Science">
        <title>Ancient hybridizations among the ancestral genomes of bread wheat.</title>
        <authorList>
            <consortium name="International Wheat Genome Sequencing Consortium,"/>
            <person name="Marcussen T."/>
            <person name="Sandve S.R."/>
            <person name="Heier L."/>
            <person name="Spannagl M."/>
            <person name="Pfeifer M."/>
            <person name="Jakobsen K.S."/>
            <person name="Wulff B.B."/>
            <person name="Steuernagel B."/>
            <person name="Mayer K.F."/>
            <person name="Olsen O.A."/>
        </authorList>
    </citation>
    <scope>NUCLEOTIDE SEQUENCE [LARGE SCALE GENOMIC DNA]</scope>
    <source>
        <strain evidence="2">cv. AL8/78</strain>
    </source>
</reference>
<accession>A0A453GPE6</accession>
<dbReference type="Gramene" id="AET3Gv21143500.1">
    <property type="protein sequence ID" value="AET3Gv21143500.1"/>
    <property type="gene ID" value="AET3Gv21143500"/>
</dbReference>
<protein>
    <submittedName>
        <fullName evidence="1">Uncharacterized protein</fullName>
    </submittedName>
</protein>
<reference evidence="1" key="5">
    <citation type="journal article" date="2021" name="G3 (Bethesda)">
        <title>Aegilops tauschii genome assembly Aet v5.0 features greater sequence contiguity and improved annotation.</title>
        <authorList>
            <person name="Wang L."/>
            <person name="Zhu T."/>
            <person name="Rodriguez J.C."/>
            <person name="Deal K.R."/>
            <person name="Dubcovsky J."/>
            <person name="McGuire P.E."/>
            <person name="Lux T."/>
            <person name="Spannagl M."/>
            <person name="Mayer K.F.X."/>
            <person name="Baldrich P."/>
            <person name="Meyers B.C."/>
            <person name="Huo N."/>
            <person name="Gu Y.Q."/>
            <person name="Zhou H."/>
            <person name="Devos K.M."/>
            <person name="Bennetzen J.L."/>
            <person name="Unver T."/>
            <person name="Budak H."/>
            <person name="Gulick P.J."/>
            <person name="Galiba G."/>
            <person name="Kalapos B."/>
            <person name="Nelson D.R."/>
            <person name="Li P."/>
            <person name="You F.M."/>
            <person name="Luo M.C."/>
            <person name="Dvorak J."/>
        </authorList>
    </citation>
    <scope>NUCLEOTIDE SEQUENCE [LARGE SCALE GENOMIC DNA]</scope>
    <source>
        <strain evidence="1">cv. AL8/78</strain>
    </source>
</reference>
<organism evidence="1 2">
    <name type="scientific">Aegilops tauschii subsp. strangulata</name>
    <name type="common">Goatgrass</name>
    <dbReference type="NCBI Taxonomy" id="200361"/>
    <lineage>
        <taxon>Eukaryota</taxon>
        <taxon>Viridiplantae</taxon>
        <taxon>Streptophyta</taxon>
        <taxon>Embryophyta</taxon>
        <taxon>Tracheophyta</taxon>
        <taxon>Spermatophyta</taxon>
        <taxon>Magnoliopsida</taxon>
        <taxon>Liliopsida</taxon>
        <taxon>Poales</taxon>
        <taxon>Poaceae</taxon>
        <taxon>BOP clade</taxon>
        <taxon>Pooideae</taxon>
        <taxon>Triticodae</taxon>
        <taxon>Triticeae</taxon>
        <taxon>Triticinae</taxon>
        <taxon>Aegilops</taxon>
    </lineage>
</organism>
<evidence type="ECO:0000313" key="1">
    <source>
        <dbReference type="EnsemblPlants" id="AET3Gv21143500.1"/>
    </source>
</evidence>
<reference evidence="1" key="3">
    <citation type="journal article" date="2017" name="Nature">
        <title>Genome sequence of the progenitor of the wheat D genome Aegilops tauschii.</title>
        <authorList>
            <person name="Luo M.C."/>
            <person name="Gu Y.Q."/>
            <person name="Puiu D."/>
            <person name="Wang H."/>
            <person name="Twardziok S.O."/>
            <person name="Deal K.R."/>
            <person name="Huo N."/>
            <person name="Zhu T."/>
            <person name="Wang L."/>
            <person name="Wang Y."/>
            <person name="McGuire P.E."/>
            <person name="Liu S."/>
            <person name="Long H."/>
            <person name="Ramasamy R.K."/>
            <person name="Rodriguez J.C."/>
            <person name="Van S.L."/>
            <person name="Yuan L."/>
            <person name="Wang Z."/>
            <person name="Xia Z."/>
            <person name="Xiao L."/>
            <person name="Anderson O.D."/>
            <person name="Ouyang S."/>
            <person name="Liang Y."/>
            <person name="Zimin A.V."/>
            <person name="Pertea G."/>
            <person name="Qi P."/>
            <person name="Bennetzen J.L."/>
            <person name="Dai X."/>
            <person name="Dawson M.W."/>
            <person name="Muller H.G."/>
            <person name="Kugler K."/>
            <person name="Rivarola-Duarte L."/>
            <person name="Spannagl M."/>
            <person name="Mayer K.F.X."/>
            <person name="Lu F.H."/>
            <person name="Bevan M.W."/>
            <person name="Leroy P."/>
            <person name="Li P."/>
            <person name="You F.M."/>
            <person name="Sun Q."/>
            <person name="Liu Z."/>
            <person name="Lyons E."/>
            <person name="Wicker T."/>
            <person name="Salzberg S.L."/>
            <person name="Devos K.M."/>
            <person name="Dvorak J."/>
        </authorList>
    </citation>
    <scope>NUCLEOTIDE SEQUENCE [LARGE SCALE GENOMIC DNA]</scope>
    <source>
        <strain evidence="1">cv. AL8/78</strain>
    </source>
</reference>
<sequence>MKFIIRYPGFLSMKKNPDTLCLVYVPSIYYWVGGGGSENKEVLIFMLIYL</sequence>
<dbReference type="EnsemblPlants" id="AET3Gv21143500.1">
    <property type="protein sequence ID" value="AET3Gv21143500.1"/>
    <property type="gene ID" value="AET3Gv21143500"/>
</dbReference>
<dbReference type="Proteomes" id="UP000015105">
    <property type="component" value="Chromosome 3D"/>
</dbReference>
<reference evidence="2" key="2">
    <citation type="journal article" date="2017" name="Nat. Plants">
        <title>The Aegilops tauschii genome reveals multiple impacts of transposons.</title>
        <authorList>
            <person name="Zhao G."/>
            <person name="Zou C."/>
            <person name="Li K."/>
            <person name="Wang K."/>
            <person name="Li T."/>
            <person name="Gao L."/>
            <person name="Zhang X."/>
            <person name="Wang H."/>
            <person name="Yang Z."/>
            <person name="Liu X."/>
            <person name="Jiang W."/>
            <person name="Mao L."/>
            <person name="Kong X."/>
            <person name="Jiao Y."/>
            <person name="Jia J."/>
        </authorList>
    </citation>
    <scope>NUCLEOTIDE SEQUENCE [LARGE SCALE GENOMIC DNA]</scope>
    <source>
        <strain evidence="2">cv. AL8/78</strain>
    </source>
</reference>
<name>A0A453GPE6_AEGTS</name>
<proteinExistence type="predicted"/>
<reference evidence="1" key="4">
    <citation type="submission" date="2019-03" db="UniProtKB">
        <authorList>
            <consortium name="EnsemblPlants"/>
        </authorList>
    </citation>
    <scope>IDENTIFICATION</scope>
</reference>
<evidence type="ECO:0000313" key="2">
    <source>
        <dbReference type="Proteomes" id="UP000015105"/>
    </source>
</evidence>